<dbReference type="CDD" id="cd01854">
    <property type="entry name" value="YjeQ_EngC"/>
    <property type="match status" value="1"/>
</dbReference>
<dbReference type="PROSITE" id="PS50936">
    <property type="entry name" value="ENGC_GTPASE"/>
    <property type="match status" value="1"/>
</dbReference>
<feature type="binding site" evidence="1">
    <location>
        <position position="261"/>
    </location>
    <ligand>
        <name>Zn(2+)</name>
        <dbReference type="ChEBI" id="CHEBI:29105"/>
    </ligand>
</feature>
<comment type="caution">
    <text evidence="3">The sequence shown here is derived from an EMBL/GenBank/DDBJ whole genome shotgun (WGS) entry which is preliminary data.</text>
</comment>
<dbReference type="InterPro" id="IPR027417">
    <property type="entry name" value="P-loop_NTPase"/>
</dbReference>
<evidence type="ECO:0000313" key="4">
    <source>
        <dbReference type="Proteomes" id="UP000319023"/>
    </source>
</evidence>
<dbReference type="GO" id="GO:0019843">
    <property type="term" value="F:rRNA binding"/>
    <property type="evidence" value="ECO:0007669"/>
    <property type="project" value="UniProtKB-KW"/>
</dbReference>
<keyword evidence="1" id="KW-0699">rRNA-binding</keyword>
<sequence length="290" mass="32413">MLKVQTGQIIEFYSNSCCVASAGKEFKCTIQGRINLVVGDLVELQIIADDDALRGLVTKRLNRVTALYKSKEKVKKPIAANISHIGILVTKSPKTNLEFIDKWIIISKNASIEPFIIFNKIDLLQDDAFNEIQKVYEDIGIKTFQISAKLFTNIDELKKYLYKRTTIFVGNSGSGKSTLTSALTDKKILSKALSNNQGVHTTSVSTLYYAKEMQIIDSPGVRDIGIDHLKLNEIILGFPEIMDYSLNCTFPNCSHQIDEGCAVIAALKNGDIEQSRYNNFIFLSNQEKSK</sequence>
<keyword evidence="1" id="KW-0479">Metal-binding</keyword>
<comment type="subcellular location">
    <subcellularLocation>
        <location evidence="1">Cytoplasm</location>
    </subcellularLocation>
</comment>
<dbReference type="EC" id="3.6.1.-" evidence="1"/>
<evidence type="ECO:0000313" key="3">
    <source>
        <dbReference type="EMBL" id="RZO11848.1"/>
    </source>
</evidence>
<keyword evidence="1" id="KW-0342">GTP-binding</keyword>
<dbReference type="Gene3D" id="1.10.40.50">
    <property type="entry name" value="Probable gtpase engc, domain 3"/>
    <property type="match status" value="1"/>
</dbReference>
<dbReference type="Pfam" id="PF03193">
    <property type="entry name" value="RsgA_GTPase"/>
    <property type="match status" value="1"/>
</dbReference>
<dbReference type="EMBL" id="SHBN01000027">
    <property type="protein sequence ID" value="RZO11848.1"/>
    <property type="molecule type" value="Genomic_DNA"/>
</dbReference>
<keyword evidence="1" id="KW-0378">Hydrolase</keyword>
<proteinExistence type="inferred from homology"/>
<feature type="binding site" evidence="1">
    <location>
        <begin position="119"/>
        <end position="122"/>
    </location>
    <ligand>
        <name>GTP</name>
        <dbReference type="ChEBI" id="CHEBI:37565"/>
    </ligand>
</feature>
<accession>A0A520LS75</accession>
<evidence type="ECO:0000256" key="1">
    <source>
        <dbReference type="HAMAP-Rule" id="MF_01820"/>
    </source>
</evidence>
<keyword evidence="1" id="KW-0547">Nucleotide-binding</keyword>
<dbReference type="Proteomes" id="UP000319023">
    <property type="component" value="Unassembled WGS sequence"/>
</dbReference>
<dbReference type="NCBIfam" id="TIGR00157">
    <property type="entry name" value="ribosome small subunit-dependent GTPase A"/>
    <property type="match status" value="1"/>
</dbReference>
<dbReference type="InterPro" id="IPR004881">
    <property type="entry name" value="Ribosome_biogen_GTPase_RsgA"/>
</dbReference>
<evidence type="ECO:0000259" key="2">
    <source>
        <dbReference type="PROSITE" id="PS50936"/>
    </source>
</evidence>
<name>A0A520LS75_9GAMM</name>
<keyword evidence="1" id="KW-0862">Zinc</keyword>
<comment type="similarity">
    <text evidence="1">Belongs to the TRAFAC class YlqF/YawG GTPase family. RsgA subfamily.</text>
</comment>
<dbReference type="GO" id="GO:0005737">
    <property type="term" value="C:cytoplasm"/>
    <property type="evidence" value="ECO:0007669"/>
    <property type="project" value="UniProtKB-SubCell"/>
</dbReference>
<dbReference type="AlphaFoldDB" id="A0A520LS75"/>
<keyword evidence="1" id="KW-0690">Ribosome biogenesis</keyword>
<feature type="binding site" evidence="1">
    <location>
        <position position="248"/>
    </location>
    <ligand>
        <name>Zn(2+)</name>
        <dbReference type="ChEBI" id="CHEBI:29105"/>
    </ligand>
</feature>
<dbReference type="PANTHER" id="PTHR32120">
    <property type="entry name" value="SMALL RIBOSOMAL SUBUNIT BIOGENESIS GTPASE RSGA"/>
    <property type="match status" value="1"/>
</dbReference>
<keyword evidence="1" id="KW-0694">RNA-binding</keyword>
<dbReference type="InterPro" id="IPR010914">
    <property type="entry name" value="RsgA_GTPase_dom"/>
</dbReference>
<dbReference type="HAMAP" id="MF_01820">
    <property type="entry name" value="GTPase_RsgA"/>
    <property type="match status" value="1"/>
</dbReference>
<feature type="binding site" evidence="1">
    <location>
        <begin position="170"/>
        <end position="178"/>
    </location>
    <ligand>
        <name>GTP</name>
        <dbReference type="ChEBI" id="CHEBI:37565"/>
    </ligand>
</feature>
<dbReference type="Gene3D" id="3.40.50.300">
    <property type="entry name" value="P-loop containing nucleotide triphosphate hydrolases"/>
    <property type="match status" value="1"/>
</dbReference>
<reference evidence="3 4" key="1">
    <citation type="submission" date="2019-02" db="EMBL/GenBank/DDBJ databases">
        <title>Prokaryotic population dynamics and viral predation in marine succession experiment using metagenomics: the confinement effect.</title>
        <authorList>
            <person name="Haro-Moreno J.M."/>
            <person name="Rodriguez-Valera F."/>
            <person name="Lopez-Perez M."/>
        </authorList>
    </citation>
    <scope>NUCLEOTIDE SEQUENCE [LARGE SCALE GENOMIC DNA]</scope>
    <source>
        <strain evidence="3">MED-G168</strain>
    </source>
</reference>
<keyword evidence="1" id="KW-0963">Cytoplasm</keyword>
<feature type="binding site" evidence="1">
    <location>
        <position position="255"/>
    </location>
    <ligand>
        <name>Zn(2+)</name>
        <dbReference type="ChEBI" id="CHEBI:29105"/>
    </ligand>
</feature>
<protein>
    <recommendedName>
        <fullName evidence="1">Small ribosomal subunit biogenesis GTPase RsgA</fullName>
        <ecNumber evidence="1">3.6.1.-</ecNumber>
    </recommendedName>
</protein>
<comment type="function">
    <text evidence="1">One of several proteins that assist in the late maturation steps of the functional core of the 30S ribosomal subunit. Helps release RbfA from mature subunits. May play a role in the assembly of ribosomal proteins into the subunit. Circularly permuted GTPase that catalyzes slow GTP hydrolysis, GTPase activity is stimulated by the 30S ribosomal subunit.</text>
</comment>
<dbReference type="PANTHER" id="PTHR32120:SF11">
    <property type="entry name" value="SMALL RIBOSOMAL SUBUNIT BIOGENESIS GTPASE RSGA 1, MITOCHONDRIAL-RELATED"/>
    <property type="match status" value="1"/>
</dbReference>
<dbReference type="GO" id="GO:0046872">
    <property type="term" value="F:metal ion binding"/>
    <property type="evidence" value="ECO:0007669"/>
    <property type="project" value="UniProtKB-KW"/>
</dbReference>
<dbReference type="GO" id="GO:0003924">
    <property type="term" value="F:GTPase activity"/>
    <property type="evidence" value="ECO:0007669"/>
    <property type="project" value="UniProtKB-UniRule"/>
</dbReference>
<dbReference type="GO" id="GO:0042274">
    <property type="term" value="P:ribosomal small subunit biogenesis"/>
    <property type="evidence" value="ECO:0007669"/>
    <property type="project" value="UniProtKB-UniRule"/>
</dbReference>
<feature type="domain" description="EngC GTPase" evidence="2">
    <location>
        <begin position="80"/>
        <end position="222"/>
    </location>
</feature>
<dbReference type="SUPFAM" id="SSF52540">
    <property type="entry name" value="P-loop containing nucleoside triphosphate hydrolases"/>
    <property type="match status" value="1"/>
</dbReference>
<dbReference type="GO" id="GO:0005525">
    <property type="term" value="F:GTP binding"/>
    <property type="evidence" value="ECO:0007669"/>
    <property type="project" value="UniProtKB-UniRule"/>
</dbReference>
<gene>
    <name evidence="1 3" type="primary">rsgA</name>
    <name evidence="3" type="ORF">EVB01_01810</name>
</gene>
<comment type="subunit">
    <text evidence="1">Monomer. Associates with 30S ribosomal subunit, binds 16S rRNA.</text>
</comment>
<comment type="cofactor">
    <cofactor evidence="1">
        <name>Zn(2+)</name>
        <dbReference type="ChEBI" id="CHEBI:29105"/>
    </cofactor>
    <text evidence="1">Binds 1 zinc ion per subunit.</text>
</comment>
<feature type="binding site" evidence="1">
    <location>
        <position position="253"/>
    </location>
    <ligand>
        <name>Zn(2+)</name>
        <dbReference type="ChEBI" id="CHEBI:29105"/>
    </ligand>
</feature>
<organism evidence="3 4">
    <name type="scientific">SAR86 cluster bacterium</name>
    <dbReference type="NCBI Taxonomy" id="2030880"/>
    <lineage>
        <taxon>Bacteria</taxon>
        <taxon>Pseudomonadati</taxon>
        <taxon>Pseudomonadota</taxon>
        <taxon>Gammaproteobacteria</taxon>
        <taxon>SAR86 cluster</taxon>
    </lineage>
</organism>